<protein>
    <submittedName>
        <fullName evidence="1">Uncharacterized protein</fullName>
    </submittedName>
</protein>
<comment type="caution">
    <text evidence="1">The sequence shown here is derived from an EMBL/GenBank/DDBJ whole genome shotgun (WGS) entry which is preliminary data.</text>
</comment>
<gene>
    <name evidence="1" type="ORF">EER27_12515</name>
</gene>
<dbReference type="Proteomes" id="UP000267049">
    <property type="component" value="Unassembled WGS sequence"/>
</dbReference>
<dbReference type="EMBL" id="RIBS01000005">
    <property type="protein sequence ID" value="RNF83309.1"/>
    <property type="molecule type" value="Genomic_DNA"/>
</dbReference>
<accession>A0A3M8SPW3</accession>
<evidence type="ECO:0000313" key="1">
    <source>
        <dbReference type="EMBL" id="RNF83309.1"/>
    </source>
</evidence>
<sequence>MSLMYQLGGYAVRLDAVSAVGPIRGNEEAEWSFDLFVDGQMISVTFEPKTAEQMRDNLLKAIERRGLPPVALPAGTARML</sequence>
<proteinExistence type="predicted"/>
<dbReference type="AlphaFoldDB" id="A0A3M8SPW3"/>
<organism evidence="1 2">
    <name type="scientific">Montanilutibacter psychrotolerans</name>
    <dbReference type="NCBI Taxonomy" id="1327343"/>
    <lineage>
        <taxon>Bacteria</taxon>
        <taxon>Pseudomonadati</taxon>
        <taxon>Pseudomonadota</taxon>
        <taxon>Gammaproteobacteria</taxon>
        <taxon>Lysobacterales</taxon>
        <taxon>Lysobacteraceae</taxon>
        <taxon>Montanilutibacter</taxon>
    </lineage>
</organism>
<name>A0A3M8SPW3_9GAMM</name>
<keyword evidence="2" id="KW-1185">Reference proteome</keyword>
<reference evidence="1 2" key="1">
    <citation type="submission" date="2018-11" db="EMBL/GenBank/DDBJ databases">
        <title>Lysobacter cryohumiis sp. nov., isolated from soil in the Tianshan Mountains, Xinjiang, China.</title>
        <authorList>
            <person name="Luo Y."/>
            <person name="Sheng H."/>
        </authorList>
    </citation>
    <scope>NUCLEOTIDE SEQUENCE [LARGE SCALE GENOMIC DNA]</scope>
    <source>
        <strain evidence="1 2">ZS60</strain>
    </source>
</reference>
<evidence type="ECO:0000313" key="2">
    <source>
        <dbReference type="Proteomes" id="UP000267049"/>
    </source>
</evidence>
<dbReference type="RefSeq" id="WP_123088440.1">
    <property type="nucleotide sequence ID" value="NZ_RIBS01000005.1"/>
</dbReference>